<dbReference type="EMBL" id="CATQJL010000173">
    <property type="protein sequence ID" value="CAJ0596490.1"/>
    <property type="molecule type" value="Genomic_DNA"/>
</dbReference>
<dbReference type="Pfam" id="PF05135">
    <property type="entry name" value="Phage_connect_1"/>
    <property type="match status" value="1"/>
</dbReference>
<evidence type="ECO:0000313" key="1">
    <source>
        <dbReference type="EMBL" id="CAJ0596490.1"/>
    </source>
</evidence>
<dbReference type="InterPro" id="IPR021146">
    <property type="entry name" value="Phage_gp6-like_head-tail"/>
</dbReference>
<accession>A0AA36GQU1</accession>
<keyword evidence="2" id="KW-1185">Reference proteome</keyword>
<sequence>MLENLKILLGITESEPFMDQRLLLILENAKARLSVLMGGIEPPDELEHIIVETAVIRFNRIGSEGLTSHSVEGEALNFAENDFAPFMSEISSYLEAQECTDKESGGYNADTGDYDRDIIIESMQYADITDSSDRTVEMVYGELREGVLTVRLERPYTAPFDYIRIGERRFKADMKRSTFQKMALVVAEVQ</sequence>
<organism evidence="1 2">
    <name type="scientific">Cylicocyclus nassatus</name>
    <name type="common">Nematode worm</name>
    <dbReference type="NCBI Taxonomy" id="53992"/>
    <lineage>
        <taxon>Eukaryota</taxon>
        <taxon>Metazoa</taxon>
        <taxon>Ecdysozoa</taxon>
        <taxon>Nematoda</taxon>
        <taxon>Chromadorea</taxon>
        <taxon>Rhabditida</taxon>
        <taxon>Rhabditina</taxon>
        <taxon>Rhabditomorpha</taxon>
        <taxon>Strongyloidea</taxon>
        <taxon>Strongylidae</taxon>
        <taxon>Cylicocyclus</taxon>
    </lineage>
</organism>
<dbReference type="Proteomes" id="UP001176961">
    <property type="component" value="Unassembled WGS sequence"/>
</dbReference>
<comment type="caution">
    <text evidence="1">The sequence shown here is derived from an EMBL/GenBank/DDBJ whole genome shotgun (WGS) entry which is preliminary data.</text>
</comment>
<dbReference type="AlphaFoldDB" id="A0AA36GQU1"/>
<gene>
    <name evidence="1" type="ORF">CYNAS_LOCUS8473</name>
</gene>
<evidence type="ECO:0000313" key="2">
    <source>
        <dbReference type="Proteomes" id="UP001176961"/>
    </source>
</evidence>
<protein>
    <submittedName>
        <fullName evidence="1">Uncharacterized protein</fullName>
    </submittedName>
</protein>
<proteinExistence type="predicted"/>
<name>A0AA36GQU1_CYLNA</name>
<reference evidence="1" key="1">
    <citation type="submission" date="2023-07" db="EMBL/GenBank/DDBJ databases">
        <authorList>
            <consortium name="CYATHOMIX"/>
        </authorList>
    </citation>
    <scope>NUCLEOTIDE SEQUENCE</scope>
    <source>
        <strain evidence="1">N/A</strain>
    </source>
</reference>